<dbReference type="EMBL" id="LBXN01000008">
    <property type="protein sequence ID" value="KKR34010.1"/>
    <property type="molecule type" value="Genomic_DNA"/>
</dbReference>
<keyword evidence="5 8" id="KW-0663">Pyridoxal phosphate</keyword>
<feature type="domain" description="Radical SAM core" evidence="10">
    <location>
        <begin position="101"/>
        <end position="318"/>
    </location>
</feature>
<evidence type="ECO:0000259" key="10">
    <source>
        <dbReference type="PROSITE" id="PS51918"/>
    </source>
</evidence>
<dbReference type="PANTHER" id="PTHR30538">
    <property type="entry name" value="LYSINE 2,3-AMINOMUTASE-RELATED"/>
    <property type="match status" value="1"/>
</dbReference>
<evidence type="ECO:0000256" key="3">
    <source>
        <dbReference type="ARBA" id="ARBA00022691"/>
    </source>
</evidence>
<dbReference type="PROSITE" id="PS51918">
    <property type="entry name" value="RADICAL_SAM"/>
    <property type="match status" value="1"/>
</dbReference>
<dbReference type="AlphaFoldDB" id="A0A0G0SH22"/>
<dbReference type="GO" id="GO:0046872">
    <property type="term" value="F:metal ion binding"/>
    <property type="evidence" value="ECO:0007669"/>
    <property type="project" value="UniProtKB-KW"/>
</dbReference>
<comment type="cofactor">
    <cofactor evidence="1 8">
        <name>pyridoxal 5'-phosphate</name>
        <dbReference type="ChEBI" id="CHEBI:597326"/>
    </cofactor>
</comment>
<dbReference type="InterPro" id="IPR058240">
    <property type="entry name" value="rSAM_sf"/>
</dbReference>
<sequence>MKPDPLLSNDSQEDKLNFPDDEGKVKKAYSQNKGLPNIASPHLQKLINETGGPSGPIGLQFIANKDLEDKELGFITNDPLIEEEHQVVPGLVYKYSGTKDGKIKGRALFTLTFKCASYCRFCTRGRIVGTDKPSLTTLEINNVIKYIKSHPEINEIILSGGDPLASPPPILRYALQELSKIKTLDIVRIGSRLPVHNPYAVTDQTIESIKQIKDPYIMVHINHPAELTDKTIEVLDRFRHECMATVMSQSVFLAGVNDDFDTLYELFNKLAKIRVRPYYLFRCDPVPWAKHFTIPFEKEIEIVSKLKSVLSGTAATFKYIVDVPEGFGKLEVPINNWKWDPKAPYRDFKGQTHASPAL</sequence>
<dbReference type="CDD" id="cd01335">
    <property type="entry name" value="Radical_SAM"/>
    <property type="match status" value="1"/>
</dbReference>
<protein>
    <submittedName>
        <fullName evidence="11">Lysine 2,3-aminomutase</fullName>
    </submittedName>
</protein>
<feature type="compositionally biased region" description="Basic and acidic residues" evidence="9">
    <location>
        <begin position="12"/>
        <end position="22"/>
    </location>
</feature>
<evidence type="ECO:0000256" key="7">
    <source>
        <dbReference type="ARBA" id="ARBA00023014"/>
    </source>
</evidence>
<evidence type="ECO:0000256" key="4">
    <source>
        <dbReference type="ARBA" id="ARBA00022723"/>
    </source>
</evidence>
<evidence type="ECO:0000256" key="2">
    <source>
        <dbReference type="ARBA" id="ARBA00022485"/>
    </source>
</evidence>
<evidence type="ECO:0000256" key="6">
    <source>
        <dbReference type="ARBA" id="ARBA00023004"/>
    </source>
</evidence>
<proteinExistence type="predicted"/>
<dbReference type="InterPro" id="IPR007197">
    <property type="entry name" value="rSAM"/>
</dbReference>
<dbReference type="Proteomes" id="UP000034539">
    <property type="component" value="Unassembled WGS sequence"/>
</dbReference>
<dbReference type="PANTHER" id="PTHR30538:SF0">
    <property type="entry name" value="L-LYSINE 2,3-AMINOMUTASE AQ_1632-RELATED"/>
    <property type="match status" value="1"/>
</dbReference>
<feature type="region of interest" description="Disordered" evidence="9">
    <location>
        <begin position="1"/>
        <end position="22"/>
    </location>
</feature>
<dbReference type="GO" id="GO:0051539">
    <property type="term" value="F:4 iron, 4 sulfur cluster binding"/>
    <property type="evidence" value="ECO:0007669"/>
    <property type="project" value="UniProtKB-KW"/>
</dbReference>
<evidence type="ECO:0000313" key="12">
    <source>
        <dbReference type="Proteomes" id="UP000034539"/>
    </source>
</evidence>
<accession>A0A0G0SH22</accession>
<evidence type="ECO:0000256" key="9">
    <source>
        <dbReference type="SAM" id="MobiDB-lite"/>
    </source>
</evidence>
<dbReference type="SFLD" id="SFLDG01070">
    <property type="entry name" value="PLP-dependent"/>
    <property type="match status" value="1"/>
</dbReference>
<evidence type="ECO:0000256" key="5">
    <source>
        <dbReference type="ARBA" id="ARBA00022898"/>
    </source>
</evidence>
<dbReference type="GO" id="GO:0003824">
    <property type="term" value="F:catalytic activity"/>
    <property type="evidence" value="ECO:0007669"/>
    <property type="project" value="InterPro"/>
</dbReference>
<keyword evidence="4" id="KW-0479">Metal-binding</keyword>
<comment type="caution">
    <text evidence="11">The sequence shown here is derived from an EMBL/GenBank/DDBJ whole genome shotgun (WGS) entry which is preliminary data.</text>
</comment>
<keyword evidence="7" id="KW-0411">Iron-sulfur</keyword>
<dbReference type="Pfam" id="PF04055">
    <property type="entry name" value="Radical_SAM"/>
    <property type="match status" value="1"/>
</dbReference>
<dbReference type="InterPro" id="IPR013785">
    <property type="entry name" value="Aldolase_TIM"/>
</dbReference>
<keyword evidence="6" id="KW-0408">Iron</keyword>
<dbReference type="InterPro" id="IPR003739">
    <property type="entry name" value="Lys_aminomutase/Glu_NH3_mut"/>
</dbReference>
<keyword evidence="2" id="KW-0004">4Fe-4S</keyword>
<name>A0A0G0SH22_9BACT</name>
<feature type="modified residue" description="N6-(pyridoxal phosphate)lysine" evidence="8">
    <location>
        <position position="329"/>
    </location>
</feature>
<organism evidence="11 12">
    <name type="scientific">Candidatus Gottesmanbacteria bacterium GW2011_GWC2_39_8</name>
    <dbReference type="NCBI Taxonomy" id="1618450"/>
    <lineage>
        <taxon>Bacteria</taxon>
        <taxon>Candidatus Gottesmaniibacteriota</taxon>
    </lineage>
</organism>
<keyword evidence="3" id="KW-0949">S-adenosyl-L-methionine</keyword>
<dbReference type="PATRIC" id="fig|1618450.3.peg.259"/>
<evidence type="ECO:0000256" key="8">
    <source>
        <dbReference type="PIRSR" id="PIRSR603739-50"/>
    </source>
</evidence>
<evidence type="ECO:0000313" key="11">
    <source>
        <dbReference type="EMBL" id="KKR34010.1"/>
    </source>
</evidence>
<dbReference type="Gene3D" id="3.20.20.70">
    <property type="entry name" value="Aldolase class I"/>
    <property type="match status" value="1"/>
</dbReference>
<reference evidence="11 12" key="1">
    <citation type="journal article" date="2015" name="Nature">
        <title>rRNA introns, odd ribosomes, and small enigmatic genomes across a large radiation of phyla.</title>
        <authorList>
            <person name="Brown C.T."/>
            <person name="Hug L.A."/>
            <person name="Thomas B.C."/>
            <person name="Sharon I."/>
            <person name="Castelle C.J."/>
            <person name="Singh A."/>
            <person name="Wilkins M.J."/>
            <person name="Williams K.H."/>
            <person name="Banfield J.F."/>
        </authorList>
    </citation>
    <scope>NUCLEOTIDE SEQUENCE [LARGE SCALE GENOMIC DNA]</scope>
</reference>
<evidence type="ECO:0000256" key="1">
    <source>
        <dbReference type="ARBA" id="ARBA00001933"/>
    </source>
</evidence>
<dbReference type="SFLD" id="SFLDS00029">
    <property type="entry name" value="Radical_SAM"/>
    <property type="match status" value="1"/>
</dbReference>
<gene>
    <name evidence="11" type="ORF">UT63_C0008G0009</name>
</gene>
<dbReference type="SUPFAM" id="SSF102114">
    <property type="entry name" value="Radical SAM enzymes"/>
    <property type="match status" value="1"/>
</dbReference>